<dbReference type="RefSeq" id="WP_336432420.1">
    <property type="nucleotide sequence ID" value="NZ_JAOWIN010000014.1"/>
</dbReference>
<dbReference type="InterPro" id="IPR058601">
    <property type="entry name" value="Phage_phiTE_015-like"/>
</dbReference>
<name>A0AAW6UL94_PRORE</name>
<gene>
    <name evidence="1" type="ORF">OGX73_17135</name>
</gene>
<reference evidence="1" key="1">
    <citation type="submission" date="2022-10" db="EMBL/GenBank/DDBJ databases">
        <title>Bacterial isolates recovered from the One Health project in Brazil.</title>
        <authorList>
            <person name="Valiatti T.B."/>
            <person name="Santos F."/>
            <person name="Cayo R."/>
            <person name="Gales A.C."/>
        </authorList>
    </citation>
    <scope>NUCLEOTIDE SEQUENCE</scope>
    <source>
        <strain evidence="1">PVR188</strain>
    </source>
</reference>
<evidence type="ECO:0008006" key="3">
    <source>
        <dbReference type="Google" id="ProtNLM"/>
    </source>
</evidence>
<dbReference type="Proteomes" id="UP001159001">
    <property type="component" value="Unassembled WGS sequence"/>
</dbReference>
<dbReference type="AlphaFoldDB" id="A0AAW6UL94"/>
<proteinExistence type="predicted"/>
<sequence>MDKSRRQFEEFIKFHMDDAEKNNKFETANNGLNYADRDIDLMWISWQESRESLEIELPKKCNASIGGDTKTKYYFNGINEGIAKCQDALTSNGVKIK</sequence>
<dbReference type="EMBL" id="JAOWIN010000014">
    <property type="protein sequence ID" value="MDI9094349.1"/>
    <property type="molecule type" value="Genomic_DNA"/>
</dbReference>
<comment type="caution">
    <text evidence="1">The sequence shown here is derived from an EMBL/GenBank/DDBJ whole genome shotgun (WGS) entry which is preliminary data.</text>
</comment>
<organism evidence="1 2">
    <name type="scientific">Providencia rettgeri</name>
    <dbReference type="NCBI Taxonomy" id="587"/>
    <lineage>
        <taxon>Bacteria</taxon>
        <taxon>Pseudomonadati</taxon>
        <taxon>Pseudomonadota</taxon>
        <taxon>Gammaproteobacteria</taxon>
        <taxon>Enterobacterales</taxon>
        <taxon>Morganellaceae</taxon>
        <taxon>Providencia</taxon>
    </lineage>
</organism>
<evidence type="ECO:0000313" key="2">
    <source>
        <dbReference type="Proteomes" id="UP001159001"/>
    </source>
</evidence>
<dbReference type="Pfam" id="PF26207">
    <property type="entry name" value="Phage_phiTE_015"/>
    <property type="match status" value="1"/>
</dbReference>
<protein>
    <recommendedName>
        <fullName evidence="3">Phage protein</fullName>
    </recommendedName>
</protein>
<accession>A0AAW6UL94</accession>
<evidence type="ECO:0000313" key="1">
    <source>
        <dbReference type="EMBL" id="MDI9094349.1"/>
    </source>
</evidence>